<keyword evidence="3" id="KW-1185">Reference proteome</keyword>
<dbReference type="Gene3D" id="3.30.1490.480">
    <property type="entry name" value="Endolytic murein transglycosylase"/>
    <property type="match status" value="1"/>
</dbReference>
<feature type="region of interest" description="Disordered" evidence="1">
    <location>
        <begin position="87"/>
        <end position="114"/>
    </location>
</feature>
<evidence type="ECO:0008006" key="4">
    <source>
        <dbReference type="Google" id="ProtNLM"/>
    </source>
</evidence>
<dbReference type="AlphaFoldDB" id="A0A3T1D8K5"/>
<dbReference type="RefSeq" id="WP_130611667.1">
    <property type="nucleotide sequence ID" value="NZ_AP019400.1"/>
</dbReference>
<accession>A0A3T1D8K5</accession>
<proteinExistence type="predicted"/>
<dbReference type="EMBL" id="AP019400">
    <property type="protein sequence ID" value="BBI34409.1"/>
    <property type="molecule type" value="Genomic_DNA"/>
</dbReference>
<feature type="compositionally biased region" description="Basic and acidic residues" evidence="1">
    <location>
        <begin position="87"/>
        <end position="106"/>
    </location>
</feature>
<dbReference type="Proteomes" id="UP000289856">
    <property type="component" value="Chromosome"/>
</dbReference>
<evidence type="ECO:0000313" key="3">
    <source>
        <dbReference type="Proteomes" id="UP000289856"/>
    </source>
</evidence>
<evidence type="ECO:0000256" key="1">
    <source>
        <dbReference type="SAM" id="MobiDB-lite"/>
    </source>
</evidence>
<sequence length="188" mass="20800">MRKYRSLLMGLGMGLVLGASMLQFILFAQEQSGKLTDETLTQEQLSKEAQKSGYVIVPANEVTYTQKQLETKIDEAVATALANQSTIKDEAVKEESKPAEQNKEGSELPAANTSDLEASEAVTLYVRHMMTLTEVAKELVKLGVIDDTDGFINKARPISKKMNIGTAVFTGKPTYEQIMTELTRKKEY</sequence>
<evidence type="ECO:0000313" key="2">
    <source>
        <dbReference type="EMBL" id="BBI34409.1"/>
    </source>
</evidence>
<dbReference type="KEGG" id="cohn:KCTCHS21_38080"/>
<organism evidence="2 3">
    <name type="scientific">Cohnella abietis</name>
    <dbReference type="NCBI Taxonomy" id="2507935"/>
    <lineage>
        <taxon>Bacteria</taxon>
        <taxon>Bacillati</taxon>
        <taxon>Bacillota</taxon>
        <taxon>Bacilli</taxon>
        <taxon>Bacillales</taxon>
        <taxon>Paenibacillaceae</taxon>
        <taxon>Cohnella</taxon>
    </lineage>
</organism>
<gene>
    <name evidence="2" type="ORF">KCTCHS21_38080</name>
</gene>
<dbReference type="OrthoDB" id="2616345at2"/>
<name>A0A3T1D8K5_9BACL</name>
<protein>
    <recommendedName>
        <fullName evidence="4">Endolytic transglycosylase MltG</fullName>
    </recommendedName>
</protein>
<reference evidence="2 3" key="1">
    <citation type="submission" date="2019-01" db="EMBL/GenBank/DDBJ databases">
        <title>Complete genome sequence of Cohnella hallensis HS21 isolated from Korean fir (Abies koreana) rhizospheric soil.</title>
        <authorList>
            <person name="Jiang L."/>
            <person name="Kang S.W."/>
            <person name="Kim S."/>
            <person name="Jung J."/>
            <person name="Kim C.Y."/>
            <person name="Kim D.H."/>
            <person name="Kim S.W."/>
            <person name="Lee J."/>
        </authorList>
    </citation>
    <scope>NUCLEOTIDE SEQUENCE [LARGE SCALE GENOMIC DNA]</scope>
    <source>
        <strain evidence="2 3">HS21</strain>
    </source>
</reference>